<evidence type="ECO:0000313" key="2">
    <source>
        <dbReference type="EMBL" id="VFU07961.1"/>
    </source>
</evidence>
<dbReference type="AlphaFoldDB" id="A0A4U8YVV4"/>
<dbReference type="EMBL" id="LR536450">
    <property type="protein sequence ID" value="VFU07961.1"/>
    <property type="molecule type" value="Genomic_DNA"/>
</dbReference>
<keyword evidence="1" id="KW-1133">Transmembrane helix</keyword>
<dbReference type="KEGG" id="mtun:MTUNDRAET4_1068"/>
<dbReference type="OrthoDB" id="8444784at2"/>
<evidence type="ECO:0000256" key="1">
    <source>
        <dbReference type="SAM" id="Phobius"/>
    </source>
</evidence>
<organism evidence="2 3">
    <name type="scientific">Methylocella tundrae</name>
    <dbReference type="NCBI Taxonomy" id="227605"/>
    <lineage>
        <taxon>Bacteria</taxon>
        <taxon>Pseudomonadati</taxon>
        <taxon>Pseudomonadota</taxon>
        <taxon>Alphaproteobacteria</taxon>
        <taxon>Hyphomicrobiales</taxon>
        <taxon>Beijerinckiaceae</taxon>
        <taxon>Methylocella</taxon>
    </lineage>
</organism>
<evidence type="ECO:0000313" key="3">
    <source>
        <dbReference type="Proteomes" id="UP000294360"/>
    </source>
</evidence>
<protein>
    <submittedName>
        <fullName evidence="2">Uncharacterized protein</fullName>
    </submittedName>
</protein>
<keyword evidence="1" id="KW-0472">Membrane</keyword>
<proteinExistence type="predicted"/>
<feature type="transmembrane region" description="Helical" evidence="1">
    <location>
        <begin position="122"/>
        <end position="145"/>
    </location>
</feature>
<keyword evidence="1" id="KW-0812">Transmembrane</keyword>
<name>A0A4U8YVV4_METTU</name>
<sequence length="149" mass="15666">MGALILPLLNALFGGLITPFVTAWVNYKTNTATIKEQGFAAGAAADATVMQAALASDVQLAALKVQVYGQPINRLIMLIAGVPPALHFGLIFIDTILASKAFLGAPFFGVAKLPAPYDTFEWAIVSSFFLVHAVTLGTSNVSSWLGKAK</sequence>
<feature type="transmembrane region" description="Helical" evidence="1">
    <location>
        <begin position="75"/>
        <end position="102"/>
    </location>
</feature>
<dbReference type="RefSeq" id="WP_134487675.1">
    <property type="nucleotide sequence ID" value="NZ_CP139089.1"/>
</dbReference>
<dbReference type="Proteomes" id="UP000294360">
    <property type="component" value="Chromosome"/>
</dbReference>
<reference evidence="2 3" key="1">
    <citation type="submission" date="2019-03" db="EMBL/GenBank/DDBJ databases">
        <authorList>
            <person name="Kox A.R. M."/>
        </authorList>
    </citation>
    <scope>NUCLEOTIDE SEQUENCE [LARGE SCALE GENOMIC DNA]</scope>
    <source>
        <strain evidence="2">MTUNDRAET4 annotated genome</strain>
    </source>
</reference>
<accession>A0A4U8YVV4</accession>
<gene>
    <name evidence="2" type="ORF">MTUNDRAET4_1068</name>
</gene>